<feature type="compositionally biased region" description="Basic and acidic residues" evidence="1">
    <location>
        <begin position="216"/>
        <end position="228"/>
    </location>
</feature>
<dbReference type="EMBL" id="AHKC01008476">
    <property type="protein sequence ID" value="EKF37650.1"/>
    <property type="molecule type" value="Genomic_DNA"/>
</dbReference>
<feature type="region of interest" description="Disordered" evidence="1">
    <location>
        <begin position="60"/>
        <end position="96"/>
    </location>
</feature>
<dbReference type="OrthoDB" id="251516at2759"/>
<proteinExistence type="predicted"/>
<evidence type="ECO:0000313" key="2">
    <source>
        <dbReference type="EMBL" id="EKF37650.1"/>
    </source>
</evidence>
<feature type="compositionally biased region" description="Polar residues" evidence="1">
    <location>
        <begin position="202"/>
        <end position="213"/>
    </location>
</feature>
<feature type="compositionally biased region" description="Low complexity" evidence="1">
    <location>
        <begin position="13"/>
        <end position="29"/>
    </location>
</feature>
<dbReference type="AlphaFoldDB" id="K2NEH6"/>
<feature type="compositionally biased region" description="Basic residues" evidence="1">
    <location>
        <begin position="1"/>
        <end position="11"/>
    </location>
</feature>
<sequence length="285" mass="30763">MVERRSKRQKRFAATATAVASATNPAAPALQHSSRQIEEFTQQLMDAMTHASMPAVCVLQPSTSSSEEREEEAGNTPRHSNSPVAAPAFDEHSGLNMTATSPPMCLQGGAKSRLTAECGLCNREARLTPRNCVSHPGCGTPLRASSIQTVCAHNNNNNNNIKDDIPVRPGDVSRTEVEVLQQHGPLSQLNSLYAIREGGDTGSSNSSHNSTLDDVNDARGREAREGERERSACCRRRELLEIPPGSLSLYTRLAECGVNALDRPFATCVVRRAQGVMEAWAAAFL</sequence>
<gene>
    <name evidence="2" type="ORF">MOQ_002153</name>
</gene>
<comment type="caution">
    <text evidence="2">The sequence shown here is derived from an EMBL/GenBank/DDBJ whole genome shotgun (WGS) entry which is preliminary data.</text>
</comment>
<feature type="region of interest" description="Disordered" evidence="1">
    <location>
        <begin position="1"/>
        <end position="33"/>
    </location>
</feature>
<feature type="region of interest" description="Disordered" evidence="1">
    <location>
        <begin position="197"/>
        <end position="228"/>
    </location>
</feature>
<dbReference type="Proteomes" id="UP000007350">
    <property type="component" value="Unassembled WGS sequence"/>
</dbReference>
<evidence type="ECO:0000256" key="1">
    <source>
        <dbReference type="SAM" id="MobiDB-lite"/>
    </source>
</evidence>
<accession>K2NEH6</accession>
<reference evidence="2 3" key="1">
    <citation type="journal article" date="2012" name="BMC Genomics">
        <title>Comparative genomic analysis of human infective Trypanosoma cruzi lineages with the bat-restricted subspecies T. cruzi marinkellei.</title>
        <authorList>
            <person name="Franzen O."/>
            <person name="Talavera-Lopez C."/>
            <person name="Ochaya S."/>
            <person name="Butler C.E."/>
            <person name="Messenger L.A."/>
            <person name="Lewis M.D."/>
            <person name="Llewellyn M.S."/>
            <person name="Marinkelle C.J."/>
            <person name="Tyler K.M."/>
            <person name="Miles M.A."/>
            <person name="Andersson B."/>
        </authorList>
    </citation>
    <scope>NUCLEOTIDE SEQUENCE [LARGE SCALE GENOMIC DNA]</scope>
    <source>
        <strain evidence="2 3">B7</strain>
    </source>
</reference>
<name>K2NEH6_TRYCR</name>
<evidence type="ECO:0000313" key="3">
    <source>
        <dbReference type="Proteomes" id="UP000007350"/>
    </source>
</evidence>
<protein>
    <submittedName>
        <fullName evidence="2">Uncharacterized protein</fullName>
    </submittedName>
</protein>
<organism evidence="2 3">
    <name type="scientific">Trypanosoma cruzi marinkellei</name>
    <dbReference type="NCBI Taxonomy" id="85056"/>
    <lineage>
        <taxon>Eukaryota</taxon>
        <taxon>Discoba</taxon>
        <taxon>Euglenozoa</taxon>
        <taxon>Kinetoplastea</taxon>
        <taxon>Metakinetoplastina</taxon>
        <taxon>Trypanosomatida</taxon>
        <taxon>Trypanosomatidae</taxon>
        <taxon>Trypanosoma</taxon>
        <taxon>Schizotrypanum</taxon>
    </lineage>
</organism>
<keyword evidence="3" id="KW-1185">Reference proteome</keyword>